<dbReference type="InterPro" id="IPR043502">
    <property type="entry name" value="DNA/RNA_pol_sf"/>
</dbReference>
<evidence type="ECO:0000313" key="2">
    <source>
        <dbReference type="Proteomes" id="UP001454036"/>
    </source>
</evidence>
<keyword evidence="2" id="KW-1185">Reference proteome</keyword>
<dbReference type="Proteomes" id="UP001454036">
    <property type="component" value="Unassembled WGS sequence"/>
</dbReference>
<gene>
    <name evidence="1" type="ORF">LIER_40172</name>
</gene>
<reference evidence="1 2" key="1">
    <citation type="submission" date="2024-01" db="EMBL/GenBank/DDBJ databases">
        <title>The complete chloroplast genome sequence of Lithospermum erythrorhizon: insights into the phylogenetic relationship among Boraginaceae species and the maternal lineages of purple gromwells.</title>
        <authorList>
            <person name="Okada T."/>
            <person name="Watanabe K."/>
        </authorList>
    </citation>
    <scope>NUCLEOTIDE SEQUENCE [LARGE SCALE GENOMIC DNA]</scope>
</reference>
<accession>A0AAV3QQP0</accession>
<organism evidence="1 2">
    <name type="scientific">Lithospermum erythrorhizon</name>
    <name type="common">Purple gromwell</name>
    <name type="synonym">Lithospermum officinale var. erythrorhizon</name>
    <dbReference type="NCBI Taxonomy" id="34254"/>
    <lineage>
        <taxon>Eukaryota</taxon>
        <taxon>Viridiplantae</taxon>
        <taxon>Streptophyta</taxon>
        <taxon>Embryophyta</taxon>
        <taxon>Tracheophyta</taxon>
        <taxon>Spermatophyta</taxon>
        <taxon>Magnoliopsida</taxon>
        <taxon>eudicotyledons</taxon>
        <taxon>Gunneridae</taxon>
        <taxon>Pentapetalae</taxon>
        <taxon>asterids</taxon>
        <taxon>lamiids</taxon>
        <taxon>Boraginales</taxon>
        <taxon>Boraginaceae</taxon>
        <taxon>Boraginoideae</taxon>
        <taxon>Lithospermeae</taxon>
        <taxon>Lithospermum</taxon>
    </lineage>
</organism>
<comment type="caution">
    <text evidence="1">The sequence shown here is derived from an EMBL/GenBank/DDBJ whole genome shotgun (WGS) entry which is preliminary data.</text>
</comment>
<dbReference type="CDD" id="cd09272">
    <property type="entry name" value="RNase_HI_RT_Ty1"/>
    <property type="match status" value="1"/>
</dbReference>
<protein>
    <submittedName>
        <fullName evidence="1">Uncharacterized protein</fullName>
    </submittedName>
</protein>
<dbReference type="PANTHER" id="PTHR11439">
    <property type="entry name" value="GAG-POL-RELATED RETROTRANSPOSON"/>
    <property type="match status" value="1"/>
</dbReference>
<evidence type="ECO:0000313" key="1">
    <source>
        <dbReference type="EMBL" id="GAA0166349.1"/>
    </source>
</evidence>
<dbReference type="PANTHER" id="PTHR11439:SF517">
    <property type="entry name" value="CYSTEINE-RICH RLK (RECEPTOR-LIKE PROTEIN KINASE) 8"/>
    <property type="match status" value="1"/>
</dbReference>
<sequence length="215" mass="24080">MTESNQVSNPIVPGTRVDKNAGGKLVDETQYKQIVGSLMYLTSTRPDIMFATGFISRYMSKPTDLHLQLAKRILRYLKGTQEHGIFYQRGPGNGEFIAYTDSDYAGDHEDRKSTSGYVFMMSSGAIAWSSRKQPIVTLSTTEAEFVAATAFMHGRSKHIDIRYHFLRDLVNEGSIKLVYCGSANQVADIMTKPLKTDTFQKLREAMGMRTIAEIS</sequence>
<dbReference type="EMBL" id="BAABME010022684">
    <property type="protein sequence ID" value="GAA0166349.1"/>
    <property type="molecule type" value="Genomic_DNA"/>
</dbReference>
<proteinExistence type="predicted"/>
<name>A0AAV3QQP0_LITER</name>
<dbReference type="AlphaFoldDB" id="A0AAV3QQP0"/>
<dbReference type="SUPFAM" id="SSF56672">
    <property type="entry name" value="DNA/RNA polymerases"/>
    <property type="match status" value="1"/>
</dbReference>